<sequence>MSWTNEVEKEIIVASELKLRPCDHHYSLSAKMCVHPCLITQIDPEDEMKKIYDGILGADVVIMASPIYWGSHSQLMQLIIERLNSLENSNFTHKKVIIKNKIGGLMILGHEDGYQHVAGGLMNFLTEMGLIFPPQAYAAWVGESDENTEKDRERLEKDELIGDMFIDLVQNCVNFAKRILVCPRCGERFDYEHLSKKKNYTTAG</sequence>
<dbReference type="EMBL" id="PETS01000137">
    <property type="protein sequence ID" value="PIV50343.1"/>
    <property type="molecule type" value="Genomic_DNA"/>
</dbReference>
<name>A0A2M7DKP7_9BACT</name>
<accession>A0A2M7DKP7</accession>
<evidence type="ECO:0000313" key="4">
    <source>
        <dbReference type="EMBL" id="PIV50343.1"/>
    </source>
</evidence>
<dbReference type="GO" id="GO:0016491">
    <property type="term" value="F:oxidoreductase activity"/>
    <property type="evidence" value="ECO:0007669"/>
    <property type="project" value="InterPro"/>
</dbReference>
<evidence type="ECO:0000259" key="3">
    <source>
        <dbReference type="Pfam" id="PF03358"/>
    </source>
</evidence>
<dbReference type="Proteomes" id="UP000228896">
    <property type="component" value="Unassembled WGS sequence"/>
</dbReference>
<gene>
    <name evidence="4" type="ORF">COS18_05305</name>
</gene>
<keyword evidence="2" id="KW-0288">FMN</keyword>
<proteinExistence type="predicted"/>
<reference evidence="5" key="1">
    <citation type="submission" date="2017-09" db="EMBL/GenBank/DDBJ databases">
        <title>Depth-based differentiation of microbial function through sediment-hosted aquifers and enrichment of novel symbionts in the deep terrestrial subsurface.</title>
        <authorList>
            <person name="Probst A.J."/>
            <person name="Ladd B."/>
            <person name="Jarett J.K."/>
            <person name="Geller-Mcgrath D.E."/>
            <person name="Sieber C.M.K."/>
            <person name="Emerson J.B."/>
            <person name="Anantharaman K."/>
            <person name="Thomas B.C."/>
            <person name="Malmstrom R."/>
            <person name="Stieglmeier M."/>
            <person name="Klingl A."/>
            <person name="Woyke T."/>
            <person name="Ryan C.M."/>
            <person name="Banfield J.F."/>
        </authorList>
    </citation>
    <scope>NUCLEOTIDE SEQUENCE [LARGE SCALE GENOMIC DNA]</scope>
</reference>
<evidence type="ECO:0000256" key="2">
    <source>
        <dbReference type="ARBA" id="ARBA00022643"/>
    </source>
</evidence>
<dbReference type="PANTHER" id="PTHR43278:SF4">
    <property type="entry name" value="NAD(P)H-DEPENDENT FMN-CONTAINING OXIDOREDUCTASE YWQN-RELATED"/>
    <property type="match status" value="1"/>
</dbReference>
<dbReference type="Gene3D" id="3.40.50.360">
    <property type="match status" value="1"/>
</dbReference>
<organism evidence="4 5">
    <name type="scientific">Candidatus Falkowbacteria bacterium CG02_land_8_20_14_3_00_36_14</name>
    <dbReference type="NCBI Taxonomy" id="1974560"/>
    <lineage>
        <taxon>Bacteria</taxon>
        <taxon>Candidatus Falkowiibacteriota</taxon>
    </lineage>
</organism>
<keyword evidence="1" id="KW-0285">Flavoprotein</keyword>
<evidence type="ECO:0000313" key="5">
    <source>
        <dbReference type="Proteomes" id="UP000228896"/>
    </source>
</evidence>
<dbReference type="PANTHER" id="PTHR43278">
    <property type="entry name" value="NAD(P)H-DEPENDENT FMN-CONTAINING OXIDOREDUCTASE YWQN-RELATED"/>
    <property type="match status" value="1"/>
</dbReference>
<evidence type="ECO:0000256" key="1">
    <source>
        <dbReference type="ARBA" id="ARBA00022630"/>
    </source>
</evidence>
<dbReference type="Pfam" id="PF03358">
    <property type="entry name" value="FMN_red"/>
    <property type="match status" value="1"/>
</dbReference>
<dbReference type="InterPro" id="IPR029039">
    <property type="entry name" value="Flavoprotein-like_sf"/>
</dbReference>
<dbReference type="InterPro" id="IPR005025">
    <property type="entry name" value="FMN_Rdtase-like_dom"/>
</dbReference>
<dbReference type="SUPFAM" id="SSF52218">
    <property type="entry name" value="Flavoproteins"/>
    <property type="match status" value="1"/>
</dbReference>
<feature type="domain" description="NADPH-dependent FMN reductase-like" evidence="3">
    <location>
        <begin position="42"/>
        <end position="139"/>
    </location>
</feature>
<dbReference type="AlphaFoldDB" id="A0A2M7DKP7"/>
<comment type="caution">
    <text evidence="4">The sequence shown here is derived from an EMBL/GenBank/DDBJ whole genome shotgun (WGS) entry which is preliminary data.</text>
</comment>
<protein>
    <recommendedName>
        <fullName evidence="3">NADPH-dependent FMN reductase-like domain-containing protein</fullName>
    </recommendedName>
</protein>
<dbReference type="InterPro" id="IPR051796">
    <property type="entry name" value="ISF_SsuE-like"/>
</dbReference>